<accession>A0A6P1YM17</accession>
<keyword evidence="1" id="KW-1133">Transmembrane helix</keyword>
<keyword evidence="3" id="KW-1185">Reference proteome</keyword>
<evidence type="ECO:0000313" key="2">
    <source>
        <dbReference type="EMBL" id="QIB34359.1"/>
    </source>
</evidence>
<feature type="transmembrane region" description="Helical" evidence="1">
    <location>
        <begin position="183"/>
        <end position="208"/>
    </location>
</feature>
<dbReference type="Pfam" id="PF06055">
    <property type="entry name" value="ExoD"/>
    <property type="match status" value="1"/>
</dbReference>
<dbReference type="RefSeq" id="WP_163075503.1">
    <property type="nucleotide sequence ID" value="NZ_CP048630.1"/>
</dbReference>
<proteinExistence type="predicted"/>
<reference evidence="2 3" key="1">
    <citation type="submission" date="2020-02" db="EMBL/GenBank/DDBJ databases">
        <authorList>
            <person name="Li G."/>
        </authorList>
    </citation>
    <scope>NUCLEOTIDE SEQUENCE [LARGE SCALE GENOMIC DNA]</scope>
    <source>
        <strain evidence="2 3">DSM 102029</strain>
    </source>
</reference>
<evidence type="ECO:0000256" key="1">
    <source>
        <dbReference type="SAM" id="Phobius"/>
    </source>
</evidence>
<dbReference type="AlphaFoldDB" id="A0A6P1YM17"/>
<keyword evidence="1" id="KW-0812">Transmembrane</keyword>
<dbReference type="PANTHER" id="PTHR41795">
    <property type="entry name" value="EXOPOLYSACCHARIDE SYNTHESIS PROTEIN"/>
    <property type="match status" value="1"/>
</dbReference>
<dbReference type="EMBL" id="CP048630">
    <property type="protein sequence ID" value="QIB34359.1"/>
    <property type="molecule type" value="Genomic_DNA"/>
</dbReference>
<evidence type="ECO:0000313" key="3">
    <source>
        <dbReference type="Proteomes" id="UP000464751"/>
    </source>
</evidence>
<protein>
    <submittedName>
        <fullName evidence="2">Exopolysaccharide biosynthesis protein</fullName>
    </submittedName>
</protein>
<dbReference type="PANTHER" id="PTHR41795:SF1">
    <property type="entry name" value="EXOPOLYSACCHARIDE SYNTHESIS PROTEIN"/>
    <property type="match status" value="1"/>
</dbReference>
<name>A0A6P1YM17_9HYPH</name>
<dbReference type="KEGG" id="apra:G3A50_12045"/>
<dbReference type="InterPro" id="IPR010331">
    <property type="entry name" value="ExoD"/>
</dbReference>
<sequence length="220" mass="23405">MPTHLPSEADTASIPPGEDFEVLRLSVVLNRIANDSTRERVAVGDLLAVMRERAFGPLILIFALPNVLPTPPGTSAVLGAPLVFLTAQLALGRQPWLPAFIANRSIARKDFAALIGRATPWLAKAEGLLRPRLRALALPPAEYVIGVMCFILAAVLVLPIPLGNMFPALALCVLALGVLERDGIWILIGTLIGLASLVVVSGVIWGFVQAGLYLLRSILG</sequence>
<keyword evidence="1" id="KW-0472">Membrane</keyword>
<feature type="transmembrane region" description="Helical" evidence="1">
    <location>
        <begin position="143"/>
        <end position="163"/>
    </location>
</feature>
<dbReference type="Proteomes" id="UP000464751">
    <property type="component" value="Chromosome"/>
</dbReference>
<gene>
    <name evidence="2" type="ORF">G3A50_12045</name>
</gene>
<organism evidence="2 3">
    <name type="scientific">Ancylobacter pratisalsi</name>
    <dbReference type="NCBI Taxonomy" id="1745854"/>
    <lineage>
        <taxon>Bacteria</taxon>
        <taxon>Pseudomonadati</taxon>
        <taxon>Pseudomonadota</taxon>
        <taxon>Alphaproteobacteria</taxon>
        <taxon>Hyphomicrobiales</taxon>
        <taxon>Xanthobacteraceae</taxon>
        <taxon>Ancylobacter</taxon>
    </lineage>
</organism>
<dbReference type="PIRSF" id="PIRSF033239">
    <property type="entry name" value="ExoD"/>
    <property type="match status" value="1"/>
</dbReference>